<dbReference type="Pfam" id="PF03922">
    <property type="entry name" value="OmpW"/>
    <property type="match status" value="1"/>
</dbReference>
<dbReference type="InterPro" id="IPR005618">
    <property type="entry name" value="OMPW"/>
</dbReference>
<dbReference type="AlphaFoldDB" id="A0A1H3VNM8"/>
<dbReference type="PANTHER" id="PTHR36920:SF1">
    <property type="entry name" value="OUTER MEMBRANE PROTEIN W"/>
    <property type="match status" value="1"/>
</dbReference>
<accession>A0A1H3VNM8</accession>
<dbReference type="GO" id="GO:0009279">
    <property type="term" value="C:cell outer membrane"/>
    <property type="evidence" value="ECO:0007669"/>
    <property type="project" value="UniProtKB-SubCell"/>
</dbReference>
<dbReference type="Gene3D" id="2.40.160.20">
    <property type="match status" value="1"/>
</dbReference>
<keyword evidence="4" id="KW-1185">Reference proteome</keyword>
<keyword evidence="2" id="KW-0732">Signal</keyword>
<evidence type="ECO:0000256" key="2">
    <source>
        <dbReference type="SAM" id="SignalP"/>
    </source>
</evidence>
<dbReference type="Proteomes" id="UP000199002">
    <property type="component" value="Unassembled WGS sequence"/>
</dbReference>
<proteinExistence type="predicted"/>
<evidence type="ECO:0000313" key="3">
    <source>
        <dbReference type="EMBL" id="SDZ76301.1"/>
    </source>
</evidence>
<feature type="signal peptide" evidence="2">
    <location>
        <begin position="1"/>
        <end position="44"/>
    </location>
</feature>
<gene>
    <name evidence="3" type="ORF">SAMN05421875_101281</name>
</gene>
<protein>
    <submittedName>
        <fullName evidence="3">Outer membrane protein</fullName>
    </submittedName>
</protein>
<organism evidence="3 4">
    <name type="scientific">Acidovorax soli</name>
    <dbReference type="NCBI Taxonomy" id="592050"/>
    <lineage>
        <taxon>Bacteria</taxon>
        <taxon>Pseudomonadati</taxon>
        <taxon>Pseudomonadota</taxon>
        <taxon>Betaproteobacteria</taxon>
        <taxon>Burkholderiales</taxon>
        <taxon>Comamonadaceae</taxon>
        <taxon>Acidovorax</taxon>
    </lineage>
</organism>
<sequence>MTILLTGSIAVRGSSPFNRIEFCMKKNLLAVAVLCALTSGAAFAQQVESPWLVRVRAVHLDSANKDSTGLGLSINNKTIPEFDITYFFNKNVAAELVLTVPQKHDVRSNGTNIGTLKHLPPSLLLQYHFDAPGFKPYVGAGVNYTRFSSLNLPAGVGIDRNSWGGALQVGVDIPLNKNLSLNFDVKKVYIKTDVFAGGVKAGTFKVDPVLVGVGLGWRF</sequence>
<dbReference type="PANTHER" id="PTHR36920">
    <property type="match status" value="1"/>
</dbReference>
<evidence type="ECO:0000313" key="4">
    <source>
        <dbReference type="Proteomes" id="UP000199002"/>
    </source>
</evidence>
<dbReference type="SUPFAM" id="SSF56925">
    <property type="entry name" value="OMPA-like"/>
    <property type="match status" value="1"/>
</dbReference>
<reference evidence="4" key="1">
    <citation type="submission" date="2016-10" db="EMBL/GenBank/DDBJ databases">
        <authorList>
            <person name="Varghese N."/>
            <person name="Submissions S."/>
        </authorList>
    </citation>
    <scope>NUCLEOTIDE SEQUENCE [LARGE SCALE GENOMIC DNA]</scope>
    <source>
        <strain evidence="4">DSM 25157</strain>
    </source>
</reference>
<name>A0A1H3VNM8_9BURK</name>
<dbReference type="STRING" id="592050.SAMN05421875_101281"/>
<dbReference type="EMBL" id="FNQJ01000001">
    <property type="protein sequence ID" value="SDZ76301.1"/>
    <property type="molecule type" value="Genomic_DNA"/>
</dbReference>
<feature type="chain" id="PRO_5011524577" evidence="2">
    <location>
        <begin position="45"/>
        <end position="219"/>
    </location>
</feature>
<comment type="subcellular location">
    <subcellularLocation>
        <location evidence="1">Cell outer membrane</location>
    </subcellularLocation>
</comment>
<dbReference type="InterPro" id="IPR011250">
    <property type="entry name" value="OMP/PagP_B-barrel"/>
</dbReference>
<evidence type="ECO:0000256" key="1">
    <source>
        <dbReference type="ARBA" id="ARBA00004442"/>
    </source>
</evidence>
<dbReference type="GO" id="GO:0055085">
    <property type="term" value="P:transmembrane transport"/>
    <property type="evidence" value="ECO:0007669"/>
    <property type="project" value="TreeGrafter"/>
</dbReference>